<dbReference type="InterPro" id="IPR015018">
    <property type="entry name" value="DUF1905"/>
</dbReference>
<name>A0A286HKG2_9HYPH</name>
<evidence type="ECO:0000313" key="2">
    <source>
        <dbReference type="Proteomes" id="UP000219465"/>
    </source>
</evidence>
<dbReference type="InterPro" id="IPR037079">
    <property type="entry name" value="AF2212/PG0164-like_sf"/>
</dbReference>
<protein>
    <submittedName>
        <fullName evidence="1">Uncharacterized protein DUF1905</fullName>
    </submittedName>
</protein>
<accession>A0A286HKG2</accession>
<keyword evidence="2" id="KW-1185">Reference proteome</keyword>
<proteinExistence type="predicted"/>
<reference evidence="2" key="1">
    <citation type="submission" date="2017-08" db="EMBL/GenBank/DDBJ databases">
        <authorList>
            <person name="Varghese N."/>
            <person name="Submissions S."/>
        </authorList>
    </citation>
    <scope>NUCLEOTIDE SEQUENCE [LARGE SCALE GENOMIC DNA]</scope>
    <source>
        <strain evidence="2">KCTC 23107</strain>
    </source>
</reference>
<dbReference type="Gene3D" id="2.40.30.100">
    <property type="entry name" value="AF2212/PG0164-like"/>
    <property type="match status" value="1"/>
</dbReference>
<dbReference type="OrthoDB" id="9808666at2"/>
<dbReference type="EMBL" id="OCPC01000001">
    <property type="protein sequence ID" value="SOE08300.1"/>
    <property type="molecule type" value="Genomic_DNA"/>
</dbReference>
<dbReference type="SUPFAM" id="SSF141694">
    <property type="entry name" value="AF2212/PG0164-like"/>
    <property type="match status" value="1"/>
</dbReference>
<organism evidence="1 2">
    <name type="scientific">Hoeflea halophila</name>
    <dbReference type="NCBI Taxonomy" id="714899"/>
    <lineage>
        <taxon>Bacteria</taxon>
        <taxon>Pseudomonadati</taxon>
        <taxon>Pseudomonadota</taxon>
        <taxon>Alphaproteobacteria</taxon>
        <taxon>Hyphomicrobiales</taxon>
        <taxon>Rhizobiaceae</taxon>
        <taxon>Hoeflea</taxon>
    </lineage>
</organism>
<gene>
    <name evidence="1" type="ORF">SAMN05877838_0009</name>
</gene>
<evidence type="ECO:0000313" key="1">
    <source>
        <dbReference type="EMBL" id="SOE08300.1"/>
    </source>
</evidence>
<dbReference type="Pfam" id="PF08922">
    <property type="entry name" value="DUF1905"/>
    <property type="match status" value="1"/>
</dbReference>
<dbReference type="Proteomes" id="UP000219465">
    <property type="component" value="Unassembled WGS sequence"/>
</dbReference>
<dbReference type="AlphaFoldDB" id="A0A286HKG2"/>
<dbReference type="RefSeq" id="WP_097103847.1">
    <property type="nucleotide sequence ID" value="NZ_OCPC01000001.1"/>
</dbReference>
<sequence length="100" mass="10908">MLPEQTYGFEAELWRSGDGKAAWTFLTVPREISQQIRFLAGKTNGFGSVPVRARIGDKGWKTSLFPDKASGCYFLPVKAAVRKAEAISAGDSVSIEIRIG</sequence>